<gene>
    <name evidence="1" type="ORF">MSIBF_A2630008</name>
</gene>
<dbReference type="AlphaFoldDB" id="A0A098E9L1"/>
<dbReference type="EMBL" id="CCXY01000183">
    <property type="protein sequence ID" value="CEG12702.1"/>
    <property type="molecule type" value="Genomic_DNA"/>
</dbReference>
<protein>
    <submittedName>
        <fullName evidence="1">Uncharacterized protein</fullName>
    </submittedName>
</protein>
<organism evidence="1">
    <name type="scientific">groundwater metagenome</name>
    <dbReference type="NCBI Taxonomy" id="717931"/>
    <lineage>
        <taxon>unclassified sequences</taxon>
        <taxon>metagenomes</taxon>
        <taxon>ecological metagenomes</taxon>
    </lineage>
</organism>
<evidence type="ECO:0000313" key="1">
    <source>
        <dbReference type="EMBL" id="CEG12702.1"/>
    </source>
</evidence>
<accession>A0A098E9L1</accession>
<reference evidence="1" key="1">
    <citation type="submission" date="2014-09" db="EMBL/GenBank/DDBJ databases">
        <authorList>
            <person name="Probst J Alexander"/>
        </authorList>
    </citation>
    <scope>NUCLEOTIDE SEQUENCE</scope>
</reference>
<sequence>MMKHQEYHLKGNDMNEIFKKILENSRNFLEVVQLYKLADDYASLILSNPNSTPEILFEEELNEVADEHISGNNYVICGNLDYGTERTIRYLMVFANKILVARLYGVEWSERAESKLTVQFNKIAIAQFDNENSDDVHKKAVNLITEVIKEKTLFKE</sequence>
<name>A0A098E9L1_9ZZZZ</name>
<proteinExistence type="predicted"/>